<evidence type="ECO:0000313" key="1">
    <source>
        <dbReference type="EMBL" id="AGR61892.1"/>
    </source>
</evidence>
<geneLocation type="plasmid" evidence="1 2">
    <name>RM1</name>
</geneLocation>
<name>S5NNT7_SALBN</name>
<accession>S5NNT7</accession>
<dbReference type="AlphaFoldDB" id="S5NNT7"/>
<keyword evidence="1" id="KW-0614">Plasmid</keyword>
<gene>
    <name evidence="1" type="ORF">A464_plas0068</name>
</gene>
<proteinExistence type="predicted"/>
<sequence>MTADVHGILTGHVFADFIHHLRGGHFPLTSITSAGINQGFVVQVSYVFSLTGGFPRQILISC</sequence>
<evidence type="ECO:0000313" key="2">
    <source>
        <dbReference type="Proteomes" id="UP000015042"/>
    </source>
</evidence>
<dbReference type="Proteomes" id="UP000015042">
    <property type="component" value="Plasmid RM1"/>
</dbReference>
<reference evidence="1 2" key="1">
    <citation type="submission" date="2013-07" db="EMBL/GenBank/DDBJ databases">
        <title>Genome sequence of Salmonella bongori N268-08 - a rare clinical isolate.</title>
        <authorList>
            <person name="Marti R."/>
            <person name="Hagens S."/>
            <person name="Loessner M.J."/>
            <person name="Klumpp J."/>
        </authorList>
    </citation>
    <scope>NUCLEOTIDE SEQUENCE [LARGE SCALE GENOMIC DNA]</scope>
    <source>
        <strain evidence="1 2">N268-08</strain>
        <plasmid evidence="2">Plasmid RM1</plasmid>
    </source>
</reference>
<dbReference type="EMBL" id="CP006609">
    <property type="protein sequence ID" value="AGR61892.1"/>
    <property type="molecule type" value="Genomic_DNA"/>
</dbReference>
<dbReference type="HOGENOM" id="CLU_2901569_0_0_6"/>
<protein>
    <submittedName>
        <fullName evidence="1">Uncharacterized protein</fullName>
    </submittedName>
</protein>
<organism evidence="1 2">
    <name type="scientific">Salmonella bongori N268-08</name>
    <dbReference type="NCBI Taxonomy" id="1197719"/>
    <lineage>
        <taxon>Bacteria</taxon>
        <taxon>Pseudomonadati</taxon>
        <taxon>Pseudomonadota</taxon>
        <taxon>Gammaproteobacteria</taxon>
        <taxon>Enterobacterales</taxon>
        <taxon>Enterobacteriaceae</taxon>
        <taxon>Salmonella</taxon>
    </lineage>
</organism>
<dbReference type="KEGG" id="sbz:A464_plas0068"/>